<sequence>MTDLTNTDAKDNAMIVDSMTPDAPDHNPEATEATDDAGIQKIYLKDYTPPSYSVEKVELDIKLFEDHATVDSVLTMKRQHPGDLVLLGQNMDLTAISINDKALKDGEYQLDEGQLTVSDAPDDAVVKISVRHEPQKNTELEGLYIAGEGDDVMFVTQCEPEGFRKITYYPDRPDVLSVFTTRLEAGKKFPTLLANGDLIESGEVEGDSNRHYAIWHDVSKKPSYLFACVFADLAVLEDSYTTIEGRDVKLQIYAKAYDIDKCHVAMQALKDSMHWDEENYGRAYDLDRYMIVAVSQFNMGAMENKGLNIFNTSCVLSSPETTTDARSFSVKSIIAHEYFHNWTGNRVTCRDWFQLCLKEGLTVYRDQSFSADHQSPAVQRIDDVSMLRAYQFTEDAGPLSHPPRPSSFVEINNFYTTTVYEKGAEVVRMLANTLGDEYRQGTDTYFDRYDGQAVTVEDWLSALSAEGKSVEHFIDWYTQPGTPEVSGHQSFELGKDNVGKLTVTLSQKTRQVEGYEAPKPLPIPVAAALFDRTSGELIEERLLMLEQESQDFVFDQVTTVVGIEPIVSVLRDFSAPVQMKYQYSEADLAFLLAHETNGFNQWQSAQALVNKILLQNNEPEVYLQAVKKAFLSLVQDDAMLAARILDIPAERELASAVNSDYQPSVMKQKRDLLKNNLAQFMAEDWQQVYSQLPIESYEDTPQARGKRALRNVVLDMALTAGIEEAHDWAYEQYQKASCMTERLGALSAMVNHEHPQKQAVLADFYERFNKEALVMDLWFSVQAGDENASVADIAALIERKDFDWGTPNRIRAVVGSFAAQPTKLWSKEGLETYIAVVQKLDETNPVLASRLLQTLSRWYTLAEPVRAEAKQQLQQLRRQVKSKNVTESLHTILKAG</sequence>
<dbReference type="Gene3D" id="3.30.2010.30">
    <property type="match status" value="1"/>
</dbReference>
<evidence type="ECO:0000259" key="17">
    <source>
        <dbReference type="Pfam" id="PF17900"/>
    </source>
</evidence>
<keyword evidence="9 18" id="KW-0378">Hydrolase</keyword>
<protein>
    <recommendedName>
        <fullName evidence="5 12">Aminopeptidase N</fullName>
        <ecNumber evidence="4 12">3.4.11.2</ecNumber>
    </recommendedName>
</protein>
<dbReference type="Gene3D" id="1.25.50.10">
    <property type="entry name" value="Peptidase M1, alanyl aminopeptidase, C-terminal domain"/>
    <property type="match status" value="1"/>
</dbReference>
<dbReference type="InterPro" id="IPR037144">
    <property type="entry name" value="Peptidase_M1_pepN_C_sf"/>
</dbReference>
<evidence type="ECO:0000256" key="5">
    <source>
        <dbReference type="ARBA" id="ARBA00015611"/>
    </source>
</evidence>
<dbReference type="Gene3D" id="1.10.390.10">
    <property type="entry name" value="Neutral Protease Domain 2"/>
    <property type="match status" value="1"/>
</dbReference>
<dbReference type="InterPro" id="IPR027268">
    <property type="entry name" value="Peptidase_M4/M1_CTD_sf"/>
</dbReference>
<keyword evidence="10" id="KW-0862">Zinc</keyword>
<keyword evidence="11" id="KW-0482">Metalloprotease</keyword>
<dbReference type="InterPro" id="IPR045357">
    <property type="entry name" value="Aminopeptidase_N-like_N"/>
</dbReference>
<dbReference type="PANTHER" id="PTHR46322">
    <property type="entry name" value="PUROMYCIN-SENSITIVE AMINOPEPTIDASE"/>
    <property type="match status" value="1"/>
</dbReference>
<dbReference type="STRING" id="1945520.A1019T_01287"/>
<feature type="domain" description="Peptidase M1 alanyl aminopeptidase C-terminal" evidence="16">
    <location>
        <begin position="586"/>
        <end position="893"/>
    </location>
</feature>
<organism evidence="18 19">
    <name type="scientific">Psychrobacter pasteurii</name>
    <dbReference type="NCBI Taxonomy" id="1945520"/>
    <lineage>
        <taxon>Bacteria</taxon>
        <taxon>Pseudomonadati</taxon>
        <taxon>Pseudomonadota</taxon>
        <taxon>Gammaproteobacteria</taxon>
        <taxon>Moraxellales</taxon>
        <taxon>Moraxellaceae</taxon>
        <taxon>Psychrobacter</taxon>
    </lineage>
</organism>
<comment type="similarity">
    <text evidence="3">Belongs to the peptidase M1 family.</text>
</comment>
<evidence type="ECO:0000256" key="8">
    <source>
        <dbReference type="ARBA" id="ARBA00022723"/>
    </source>
</evidence>
<evidence type="ECO:0000256" key="10">
    <source>
        <dbReference type="ARBA" id="ARBA00022833"/>
    </source>
</evidence>
<evidence type="ECO:0000256" key="2">
    <source>
        <dbReference type="ARBA" id="ARBA00001947"/>
    </source>
</evidence>
<dbReference type="PANTHER" id="PTHR46322:SF1">
    <property type="entry name" value="PUROMYCIN-SENSITIVE AMINOPEPTIDASE"/>
    <property type="match status" value="1"/>
</dbReference>
<dbReference type="EC" id="3.4.11.2" evidence="4 12"/>
<dbReference type="GO" id="GO:0016285">
    <property type="term" value="F:alanyl aminopeptidase activity"/>
    <property type="evidence" value="ECO:0007669"/>
    <property type="project" value="UniProtKB-EC"/>
</dbReference>
<dbReference type="CDD" id="cd09600">
    <property type="entry name" value="M1_APN"/>
    <property type="match status" value="1"/>
</dbReference>
<evidence type="ECO:0000256" key="12">
    <source>
        <dbReference type="NCBIfam" id="TIGR02414"/>
    </source>
</evidence>
<gene>
    <name evidence="18" type="primary">pepN</name>
    <name evidence="18" type="ORF">A1019T_01287</name>
</gene>
<dbReference type="InterPro" id="IPR014782">
    <property type="entry name" value="Peptidase_M1_dom"/>
</dbReference>
<dbReference type="InterPro" id="IPR012779">
    <property type="entry name" value="Peptidase_M1_pepN"/>
</dbReference>
<dbReference type="InterPro" id="IPR038438">
    <property type="entry name" value="PepN_Ig-like_sf"/>
</dbReference>
<dbReference type="Pfam" id="PF11940">
    <property type="entry name" value="DUF3458"/>
    <property type="match status" value="1"/>
</dbReference>
<evidence type="ECO:0000259" key="14">
    <source>
        <dbReference type="Pfam" id="PF01433"/>
    </source>
</evidence>
<keyword evidence="6 18" id="KW-0031">Aminopeptidase</keyword>
<feature type="domain" description="Peptidase M1 membrane alanine aminopeptidase" evidence="14">
    <location>
        <begin position="265"/>
        <end position="476"/>
    </location>
</feature>
<evidence type="ECO:0000256" key="1">
    <source>
        <dbReference type="ARBA" id="ARBA00000098"/>
    </source>
</evidence>
<evidence type="ECO:0000313" key="19">
    <source>
        <dbReference type="Proteomes" id="UP000188169"/>
    </source>
</evidence>
<proteinExistence type="inferred from homology"/>
<dbReference type="Gene3D" id="2.60.40.1730">
    <property type="entry name" value="tricorn interacting facor f3 domain"/>
    <property type="match status" value="1"/>
</dbReference>
<dbReference type="EMBL" id="FUGD01000080">
    <property type="protein sequence ID" value="SJM37315.1"/>
    <property type="molecule type" value="Genomic_DNA"/>
</dbReference>
<evidence type="ECO:0000256" key="11">
    <source>
        <dbReference type="ARBA" id="ARBA00023049"/>
    </source>
</evidence>
<evidence type="ECO:0000256" key="9">
    <source>
        <dbReference type="ARBA" id="ARBA00022801"/>
    </source>
</evidence>
<dbReference type="Proteomes" id="UP000188169">
    <property type="component" value="Unassembled WGS sequence"/>
</dbReference>
<dbReference type="InterPro" id="IPR024601">
    <property type="entry name" value="Peptidase_M1_pepN_C"/>
</dbReference>
<dbReference type="GO" id="GO:0008270">
    <property type="term" value="F:zinc ion binding"/>
    <property type="evidence" value="ECO:0007669"/>
    <property type="project" value="InterPro"/>
</dbReference>
<dbReference type="Pfam" id="PF17900">
    <property type="entry name" value="Peptidase_M1_N"/>
    <property type="match status" value="1"/>
</dbReference>
<reference evidence="19" key="1">
    <citation type="submission" date="2017-02" db="EMBL/GenBank/DDBJ databases">
        <authorList>
            <person name="Mornico D."/>
        </authorList>
    </citation>
    <scope>NUCLEOTIDE SEQUENCE [LARGE SCALE GENOMIC DNA]</scope>
</reference>
<dbReference type="InterPro" id="IPR035414">
    <property type="entry name" value="Peptidase_M1_pepN_Ig-like"/>
</dbReference>
<dbReference type="FunFam" id="3.30.2010.30:FF:000002">
    <property type="entry name" value="Putative aminopeptidase N"/>
    <property type="match status" value="1"/>
</dbReference>
<evidence type="ECO:0000256" key="4">
    <source>
        <dbReference type="ARBA" id="ARBA00012564"/>
    </source>
</evidence>
<feature type="region of interest" description="Disordered" evidence="13">
    <location>
        <begin position="1"/>
        <end position="33"/>
    </location>
</feature>
<comment type="cofactor">
    <cofactor evidence="2">
        <name>Zn(2+)</name>
        <dbReference type="ChEBI" id="CHEBI:29105"/>
    </cofactor>
</comment>
<evidence type="ECO:0000259" key="15">
    <source>
        <dbReference type="Pfam" id="PF11940"/>
    </source>
</evidence>
<dbReference type="OrthoDB" id="100605at2"/>
<keyword evidence="8" id="KW-0479">Metal-binding</keyword>
<comment type="catalytic activity">
    <reaction evidence="1">
        <text>Release of an N-terminal amino acid, Xaa-|-Yaa- from a peptide, amide or arylamide. Xaa is preferably Ala, but may be most amino acids including Pro (slow action). When a terminal hydrophobic residue is followed by a prolyl residue, the two may be released as an intact Xaa-Pro dipeptide.</text>
        <dbReference type="EC" id="3.4.11.2"/>
    </reaction>
</comment>
<dbReference type="AlphaFoldDB" id="A0A1R4EFM9"/>
<evidence type="ECO:0000313" key="18">
    <source>
        <dbReference type="EMBL" id="SJM37315.1"/>
    </source>
</evidence>
<dbReference type="Gene3D" id="2.60.40.1840">
    <property type="match status" value="1"/>
</dbReference>
<dbReference type="InterPro" id="IPR042097">
    <property type="entry name" value="Aminopeptidase_N-like_N_sf"/>
</dbReference>
<evidence type="ECO:0000256" key="3">
    <source>
        <dbReference type="ARBA" id="ARBA00010136"/>
    </source>
</evidence>
<dbReference type="SUPFAM" id="SSF55486">
    <property type="entry name" value="Metalloproteases ('zincins'), catalytic domain"/>
    <property type="match status" value="1"/>
</dbReference>
<evidence type="ECO:0000256" key="6">
    <source>
        <dbReference type="ARBA" id="ARBA00022438"/>
    </source>
</evidence>
<feature type="domain" description="Aminopeptidase N-like N-terminal" evidence="17">
    <location>
        <begin position="59"/>
        <end position="225"/>
    </location>
</feature>
<evidence type="ECO:0000256" key="13">
    <source>
        <dbReference type="SAM" id="MobiDB-lite"/>
    </source>
</evidence>
<dbReference type="Pfam" id="PF01433">
    <property type="entry name" value="Peptidase_M1"/>
    <property type="match status" value="1"/>
</dbReference>
<dbReference type="NCBIfam" id="TIGR02414">
    <property type="entry name" value="pepN_proteo"/>
    <property type="match status" value="1"/>
</dbReference>
<evidence type="ECO:0000256" key="7">
    <source>
        <dbReference type="ARBA" id="ARBA00022670"/>
    </source>
</evidence>
<dbReference type="Pfam" id="PF17432">
    <property type="entry name" value="DUF3458_C"/>
    <property type="match status" value="1"/>
</dbReference>
<evidence type="ECO:0000259" key="16">
    <source>
        <dbReference type="Pfam" id="PF17432"/>
    </source>
</evidence>
<dbReference type="RefSeq" id="WP_077448713.1">
    <property type="nucleotide sequence ID" value="NZ_FUGD01000080.1"/>
</dbReference>
<dbReference type="InterPro" id="IPR001930">
    <property type="entry name" value="Peptidase_M1"/>
</dbReference>
<dbReference type="PRINTS" id="PR00756">
    <property type="entry name" value="ALADIPTASE"/>
</dbReference>
<dbReference type="GO" id="GO:0008237">
    <property type="term" value="F:metallopeptidase activity"/>
    <property type="evidence" value="ECO:0007669"/>
    <property type="project" value="UniProtKB-UniRule"/>
</dbReference>
<keyword evidence="19" id="KW-1185">Reference proteome</keyword>
<name>A0A1R4EFM9_9GAMM</name>
<keyword evidence="7" id="KW-0645">Protease</keyword>
<feature type="domain" description="Peptidase M1 alanyl aminopeptidase Ig-like fold" evidence="15">
    <location>
        <begin position="481"/>
        <end position="582"/>
    </location>
</feature>
<accession>A0A1R4EFM9</accession>
<dbReference type="SUPFAM" id="SSF63737">
    <property type="entry name" value="Leukotriene A4 hydrolase N-terminal domain"/>
    <property type="match status" value="1"/>
</dbReference>
<dbReference type="GO" id="GO:0006508">
    <property type="term" value="P:proteolysis"/>
    <property type="evidence" value="ECO:0007669"/>
    <property type="project" value="UniProtKB-UniRule"/>
</dbReference>